<dbReference type="Proteomes" id="UP000515152">
    <property type="component" value="Chromosome 26"/>
</dbReference>
<keyword evidence="7" id="KW-1185">Reference proteome</keyword>
<protein>
    <recommendedName>
        <fullName evidence="3">Active regulator of SIRT1</fullName>
    </recommendedName>
    <alternativeName>
        <fullName evidence="5">40S ribosomal protein S19-binding protein 1</fullName>
    </alternativeName>
</protein>
<dbReference type="Pfam" id="PF15684">
    <property type="entry name" value="AROS"/>
    <property type="match status" value="1"/>
</dbReference>
<dbReference type="KEGG" id="char:105893546"/>
<feature type="compositionally biased region" description="Basic residues" evidence="6">
    <location>
        <begin position="45"/>
        <end position="60"/>
    </location>
</feature>
<organism evidence="7 8">
    <name type="scientific">Clupea harengus</name>
    <name type="common">Atlantic herring</name>
    <dbReference type="NCBI Taxonomy" id="7950"/>
    <lineage>
        <taxon>Eukaryota</taxon>
        <taxon>Metazoa</taxon>
        <taxon>Chordata</taxon>
        <taxon>Craniata</taxon>
        <taxon>Vertebrata</taxon>
        <taxon>Euteleostomi</taxon>
        <taxon>Actinopterygii</taxon>
        <taxon>Neopterygii</taxon>
        <taxon>Teleostei</taxon>
        <taxon>Clupei</taxon>
        <taxon>Clupeiformes</taxon>
        <taxon>Clupeoidei</taxon>
        <taxon>Clupeidae</taxon>
        <taxon>Clupea</taxon>
    </lineage>
</organism>
<dbReference type="GO" id="GO:0005840">
    <property type="term" value="C:ribosome"/>
    <property type="evidence" value="ECO:0007669"/>
    <property type="project" value="UniProtKB-KW"/>
</dbReference>
<reference evidence="8" key="1">
    <citation type="submission" date="2025-08" db="UniProtKB">
        <authorList>
            <consortium name="RefSeq"/>
        </authorList>
    </citation>
    <scope>IDENTIFICATION</scope>
</reference>
<dbReference type="AlphaFoldDB" id="A0A6P3VLU8"/>
<evidence type="ECO:0000256" key="2">
    <source>
        <dbReference type="ARBA" id="ARBA00007318"/>
    </source>
</evidence>
<comment type="subcellular location">
    <subcellularLocation>
        <location evidence="1">Nucleus</location>
        <location evidence="1">Nucleolus</location>
    </subcellularLocation>
</comment>
<dbReference type="CTD" id="91582"/>
<evidence type="ECO:0000313" key="7">
    <source>
        <dbReference type="Proteomes" id="UP000515152"/>
    </source>
</evidence>
<keyword evidence="4" id="KW-0539">Nucleus</keyword>
<dbReference type="PANTHER" id="PTHR31454">
    <property type="entry name" value="ACTIVE REGULATOR OF SIRT1"/>
    <property type="match status" value="1"/>
</dbReference>
<dbReference type="GO" id="GO:0005730">
    <property type="term" value="C:nucleolus"/>
    <property type="evidence" value="ECO:0007669"/>
    <property type="project" value="UniProtKB-SubCell"/>
</dbReference>
<evidence type="ECO:0000256" key="6">
    <source>
        <dbReference type="SAM" id="MobiDB-lite"/>
    </source>
</evidence>
<feature type="compositionally biased region" description="Polar residues" evidence="6">
    <location>
        <begin position="108"/>
        <end position="121"/>
    </location>
</feature>
<keyword evidence="8" id="KW-0689">Ribosomal protein</keyword>
<feature type="region of interest" description="Disordered" evidence="6">
    <location>
        <begin position="96"/>
        <end position="132"/>
    </location>
</feature>
<proteinExistence type="inferred from homology"/>
<evidence type="ECO:0000256" key="5">
    <source>
        <dbReference type="ARBA" id="ARBA00032748"/>
    </source>
</evidence>
<dbReference type="OrthoDB" id="6493910at2759"/>
<evidence type="ECO:0000256" key="3">
    <source>
        <dbReference type="ARBA" id="ARBA00016855"/>
    </source>
</evidence>
<sequence>MSASMVRRGLELLSEDLKVANSGPKPKKRKVVKSAKDLISSNKQGVRKQLKRLQGHRGSAKSKATVKDKHVKSSIEEYRKKQTKSQLSSNLQYFLGTSSSTNQSTTQKIINQNSGRQSRFQPDQPVDKPTEEKSFFTEDQFLEFQKEYFGQIVEGKN</sequence>
<accession>A0A6P3VLU8</accession>
<dbReference type="PRINTS" id="PR02029">
    <property type="entry name" value="ACTREGSIRT1"/>
</dbReference>
<dbReference type="InterPro" id="IPR023262">
    <property type="entry name" value="AROS"/>
</dbReference>
<feature type="compositionally biased region" description="Low complexity" evidence="6">
    <location>
        <begin position="97"/>
        <end position="107"/>
    </location>
</feature>
<dbReference type="GO" id="GO:0019899">
    <property type="term" value="F:enzyme binding"/>
    <property type="evidence" value="ECO:0007669"/>
    <property type="project" value="TreeGrafter"/>
</dbReference>
<dbReference type="RefSeq" id="XP_012675429.1">
    <property type="nucleotide sequence ID" value="XM_012819975.3"/>
</dbReference>
<feature type="region of interest" description="Disordered" evidence="6">
    <location>
        <begin position="20"/>
        <end position="73"/>
    </location>
</feature>
<keyword evidence="8" id="KW-0687">Ribonucleoprotein</keyword>
<name>A0A6P3VLU8_CLUHA</name>
<dbReference type="GeneID" id="105893546"/>
<evidence type="ECO:0000313" key="8">
    <source>
        <dbReference type="RefSeq" id="XP_012675429.1"/>
    </source>
</evidence>
<gene>
    <name evidence="8" type="primary">rps19bp1</name>
</gene>
<comment type="similarity">
    <text evidence="2">Belongs to the AROS family.</text>
</comment>
<evidence type="ECO:0000256" key="4">
    <source>
        <dbReference type="ARBA" id="ARBA00023242"/>
    </source>
</evidence>
<evidence type="ECO:0000256" key="1">
    <source>
        <dbReference type="ARBA" id="ARBA00004604"/>
    </source>
</evidence>
<dbReference type="PANTHER" id="PTHR31454:SF2">
    <property type="entry name" value="ACTIVE REGULATOR OF SIRT1"/>
    <property type="match status" value="1"/>
</dbReference>